<keyword evidence="2" id="KW-1185">Reference proteome</keyword>
<organism evidence="1 2">
    <name type="scientific">Pararhizobium polonicum</name>
    <dbReference type="NCBI Taxonomy" id="1612624"/>
    <lineage>
        <taxon>Bacteria</taxon>
        <taxon>Pseudomonadati</taxon>
        <taxon>Pseudomonadota</taxon>
        <taxon>Alphaproteobacteria</taxon>
        <taxon>Hyphomicrobiales</taxon>
        <taxon>Rhizobiaceae</taxon>
        <taxon>Rhizobium/Agrobacterium group</taxon>
        <taxon>Pararhizobium</taxon>
    </lineage>
</organism>
<sequence length="105" mass="11297">MCRRWTAASRGGQRGAALLCQRECCDQTSAAPHDDRHGCAVAARPSAGKREASVYLPFLIAEVEHRPDITMPELAGELDGAHGIRVAPSSLSRVLVAQGFPYKKP</sequence>
<evidence type="ECO:0000313" key="2">
    <source>
        <dbReference type="Proteomes" id="UP000093111"/>
    </source>
</evidence>
<dbReference type="EMBL" id="LGLV01000006">
    <property type="protein sequence ID" value="OBZ95553.1"/>
    <property type="molecule type" value="Genomic_DNA"/>
</dbReference>
<protein>
    <submittedName>
        <fullName evidence="1">Uncharacterized protein</fullName>
    </submittedName>
</protein>
<dbReference type="STRING" id="1612624.ADU59_09110"/>
<accession>A0A1C7P2Q6</accession>
<reference evidence="1 2" key="1">
    <citation type="journal article" date="2016" name="Syst. Appl. Microbiol.">
        <title>Pararhizobium polonicum sp. nov. isolated from tumors on stone fruit rootstocks.</title>
        <authorList>
            <person name="Pulawska J."/>
            <person name="Kuzmanovic N."/>
            <person name="Willems A."/>
            <person name="Pothier J.F."/>
        </authorList>
    </citation>
    <scope>NUCLEOTIDE SEQUENCE [LARGE SCALE GENOMIC DNA]</scope>
    <source>
        <strain evidence="1 2">F5.1</strain>
    </source>
</reference>
<dbReference type="AlphaFoldDB" id="A0A1C7P2Q6"/>
<name>A0A1C7P2Q6_9HYPH</name>
<proteinExistence type="predicted"/>
<dbReference type="Proteomes" id="UP000093111">
    <property type="component" value="Unassembled WGS sequence"/>
</dbReference>
<evidence type="ECO:0000313" key="1">
    <source>
        <dbReference type="EMBL" id="OBZ95553.1"/>
    </source>
</evidence>
<gene>
    <name evidence="1" type="ORF">ADU59_09110</name>
</gene>
<comment type="caution">
    <text evidence="1">The sequence shown here is derived from an EMBL/GenBank/DDBJ whole genome shotgun (WGS) entry which is preliminary data.</text>
</comment>